<feature type="compositionally biased region" description="Low complexity" evidence="1">
    <location>
        <begin position="328"/>
        <end position="340"/>
    </location>
</feature>
<name>A0A4Q7X7I4_9ACTN</name>
<evidence type="ECO:0000313" key="2">
    <source>
        <dbReference type="EMBL" id="RZU19042.1"/>
    </source>
</evidence>
<dbReference type="OrthoDB" id="3818945at2"/>
<comment type="caution">
    <text evidence="2">The sequence shown here is derived from an EMBL/GenBank/DDBJ whole genome shotgun (WGS) entry which is preliminary data.</text>
</comment>
<sequence length="377" mass="40818">MTDAVVQIPPQSWEYRLVAAVVYAVEQRAGGGRPGGPRTRWNGRVLEETDPENVGSAHPDGSIAVSVRQVLDRLREARDLDRPLTDDEAWLLRDAMDTLTHEAAHLMARLGDMSAPEAYPYDAAAAAYDEGRTEQWTKRNLDNIIIDVFADAGLEKVEAAVLAQPGVDAYAAFSPAVRHLDKAVAERSGLTSAEVTQKLMCADDSQRWNVAVDLMIDERLAEPGLMPEAHRAEVRKQLVAPLRESLSGLAAVEADESLGRDQKAEAGTKAAQQAIAGLDTELNRIERKYRIDNAQRAQQEAQRPGSRLNQAGRQARGNLPPDLKRLRALTAPQAPAAGATKRPVGAADHAPSEQGEGPRGQQAGPGGPRQSRSPQRD</sequence>
<dbReference type="Proteomes" id="UP000292027">
    <property type="component" value="Unassembled WGS sequence"/>
</dbReference>
<evidence type="ECO:0000313" key="3">
    <source>
        <dbReference type="Proteomes" id="UP000292027"/>
    </source>
</evidence>
<dbReference type="AlphaFoldDB" id="A0A4Q7X7I4"/>
<keyword evidence="3" id="KW-1185">Reference proteome</keyword>
<dbReference type="EMBL" id="SHKR01000011">
    <property type="protein sequence ID" value="RZU19042.1"/>
    <property type="molecule type" value="Genomic_DNA"/>
</dbReference>
<reference evidence="2 3" key="1">
    <citation type="journal article" date="2015" name="Stand. Genomic Sci.">
        <title>Genomic Encyclopedia of Bacterial and Archaeal Type Strains, Phase III: the genomes of soil and plant-associated and newly described type strains.</title>
        <authorList>
            <person name="Whitman W.B."/>
            <person name="Woyke T."/>
            <person name="Klenk H.P."/>
            <person name="Zhou Y."/>
            <person name="Lilburn T.G."/>
            <person name="Beck B.J."/>
            <person name="De Vos P."/>
            <person name="Vandamme P."/>
            <person name="Eisen J.A."/>
            <person name="Garrity G."/>
            <person name="Hugenholtz P."/>
            <person name="Kyrpides N.C."/>
        </authorList>
    </citation>
    <scope>NUCLEOTIDE SEQUENCE [LARGE SCALE GENOMIC DNA]</scope>
    <source>
        <strain evidence="2 3">VKM Ac-2540</strain>
    </source>
</reference>
<dbReference type="RefSeq" id="WP_130440611.1">
    <property type="nucleotide sequence ID" value="NZ_SHKR01000011.1"/>
</dbReference>
<protein>
    <submittedName>
        <fullName evidence="2">Uncharacterized protein</fullName>
    </submittedName>
</protein>
<feature type="compositionally biased region" description="Low complexity" evidence="1">
    <location>
        <begin position="353"/>
        <end position="362"/>
    </location>
</feature>
<accession>A0A4Q7X7I4</accession>
<gene>
    <name evidence="2" type="ORF">EV645_1248</name>
</gene>
<proteinExistence type="predicted"/>
<organism evidence="2 3">
    <name type="scientific">Kribbella rubisoli</name>
    <dbReference type="NCBI Taxonomy" id="3075929"/>
    <lineage>
        <taxon>Bacteria</taxon>
        <taxon>Bacillati</taxon>
        <taxon>Actinomycetota</taxon>
        <taxon>Actinomycetes</taxon>
        <taxon>Propionibacteriales</taxon>
        <taxon>Kribbellaceae</taxon>
        <taxon>Kribbella</taxon>
    </lineage>
</organism>
<feature type="compositionally biased region" description="Polar residues" evidence="1">
    <location>
        <begin position="295"/>
        <end position="312"/>
    </location>
</feature>
<evidence type="ECO:0000256" key="1">
    <source>
        <dbReference type="SAM" id="MobiDB-lite"/>
    </source>
</evidence>
<feature type="region of interest" description="Disordered" evidence="1">
    <location>
        <begin position="294"/>
        <end position="377"/>
    </location>
</feature>